<evidence type="ECO:0000313" key="1">
    <source>
        <dbReference type="EMBL" id="PPR07781.1"/>
    </source>
</evidence>
<dbReference type="InterPro" id="IPR052349">
    <property type="entry name" value="Metallo-hydrolase_Enzymes"/>
</dbReference>
<dbReference type="AlphaFoldDB" id="A0A409YXQ7"/>
<dbReference type="Proteomes" id="UP000284706">
    <property type="component" value="Unassembled WGS sequence"/>
</dbReference>
<dbReference type="InterPro" id="IPR032466">
    <property type="entry name" value="Metal_Hydrolase"/>
</dbReference>
<accession>A0A409YXQ7</accession>
<comment type="caution">
    <text evidence="1">The sequence shown here is derived from an EMBL/GenBank/DDBJ whole genome shotgun (WGS) entry which is preliminary data.</text>
</comment>
<proteinExistence type="predicted"/>
<dbReference type="GO" id="GO:0016814">
    <property type="term" value="F:hydrolase activity, acting on carbon-nitrogen (but not peptide) bonds, in cyclic amidines"/>
    <property type="evidence" value="ECO:0007669"/>
    <property type="project" value="TreeGrafter"/>
</dbReference>
<name>A0A409YXQ7_9AGAR</name>
<dbReference type="OrthoDB" id="10266980at2759"/>
<gene>
    <name evidence="1" type="ORF">CVT26_014966</name>
</gene>
<reference evidence="1 2" key="1">
    <citation type="journal article" date="2018" name="Evol. Lett.">
        <title>Horizontal gene cluster transfer increased hallucinogenic mushroom diversity.</title>
        <authorList>
            <person name="Reynolds H.T."/>
            <person name="Vijayakumar V."/>
            <person name="Gluck-Thaler E."/>
            <person name="Korotkin H.B."/>
            <person name="Matheny P.B."/>
            <person name="Slot J.C."/>
        </authorList>
    </citation>
    <scope>NUCLEOTIDE SEQUENCE [LARGE SCALE GENOMIC DNA]</scope>
    <source>
        <strain evidence="1 2">SRW20</strain>
    </source>
</reference>
<dbReference type="EMBL" id="NHYE01000001">
    <property type="protein sequence ID" value="PPR07781.1"/>
    <property type="molecule type" value="Genomic_DNA"/>
</dbReference>
<dbReference type="InParanoid" id="A0A409YXQ7"/>
<dbReference type="Gene3D" id="3.20.20.140">
    <property type="entry name" value="Metal-dependent hydrolases"/>
    <property type="match status" value="1"/>
</dbReference>
<dbReference type="STRING" id="231916.A0A409YXQ7"/>
<keyword evidence="2" id="KW-1185">Reference proteome</keyword>
<evidence type="ECO:0008006" key="3">
    <source>
        <dbReference type="Google" id="ProtNLM"/>
    </source>
</evidence>
<dbReference type="PANTHER" id="PTHR32027">
    <property type="entry name" value="CYTOSINE DEAMINASE"/>
    <property type="match status" value="1"/>
</dbReference>
<dbReference type="PANTHER" id="PTHR32027:SF0">
    <property type="entry name" value="CYTOSINE DEAMINASE"/>
    <property type="match status" value="1"/>
</dbReference>
<organism evidence="1 2">
    <name type="scientific">Gymnopilus dilepis</name>
    <dbReference type="NCBI Taxonomy" id="231916"/>
    <lineage>
        <taxon>Eukaryota</taxon>
        <taxon>Fungi</taxon>
        <taxon>Dikarya</taxon>
        <taxon>Basidiomycota</taxon>
        <taxon>Agaricomycotina</taxon>
        <taxon>Agaricomycetes</taxon>
        <taxon>Agaricomycetidae</taxon>
        <taxon>Agaricales</taxon>
        <taxon>Agaricineae</taxon>
        <taxon>Hymenogastraceae</taxon>
        <taxon>Gymnopilus</taxon>
    </lineage>
</organism>
<protein>
    <recommendedName>
        <fullName evidence="3">Amidohydrolase-related domain-containing protein</fullName>
    </recommendedName>
</protein>
<dbReference type="SUPFAM" id="SSF51556">
    <property type="entry name" value="Metallo-dependent hydrolases"/>
    <property type="match status" value="1"/>
</dbReference>
<sequence>MPALEVDGDIVITNVRLPYVEEALAATTWIVECRGGRILRISPQEDARSTVSSKLEDSSRCRMLDAEGGIMLPSFCHSHIHLDKCFILDQCGELVRGDFPEAMEVTRTAKAGFPNRLEDLYNRGARLIRESVLCGVTAMRAHVEVDTSVGFSCLDAGLKLQGDYRKQCDVQISVFAQEALFDSLDIHSPGQNYALLEEAASRPGISVVGSAPYVEPSVEQAKENIALILNIADRHDIKQVDFHLDYNLDSDSEPLIYEVIRQVKQRYSDRRKSGAELVDKVKGPCPLITIGHATRLQLFSDKEWRELATAISDLPIIFVGLPQSDMYMQGRAHWDEPLGAPRGTLRVPYISRRYGIDIAMSVNNVDNAFTPQGSLDPLSLCTFGVSVFQAATTEDIRSLARSVTLTSKRAIGQESVPHDLSPDVDDPADFVILHGQPTLRCAVLNPGFDRTTIKAGKVVASRRSTTWFSS</sequence>
<evidence type="ECO:0000313" key="2">
    <source>
        <dbReference type="Proteomes" id="UP000284706"/>
    </source>
</evidence>